<keyword evidence="2" id="KW-0812">Transmembrane</keyword>
<accession>E3G779</accession>
<dbReference type="AlphaFoldDB" id="E3G779"/>
<organism evidence="3 4">
    <name type="scientific">Enterobacter lignolyticus (strain SCF1)</name>
    <dbReference type="NCBI Taxonomy" id="701347"/>
    <lineage>
        <taxon>Bacteria</taxon>
        <taxon>Pseudomonadati</taxon>
        <taxon>Pseudomonadota</taxon>
        <taxon>Gammaproteobacteria</taxon>
        <taxon>Enterobacterales</taxon>
        <taxon>Enterobacteriaceae</taxon>
        <taxon>Pluralibacter</taxon>
    </lineage>
</organism>
<dbReference type="HOGENOM" id="CLU_124367_3_0_6"/>
<evidence type="ECO:0000313" key="4">
    <source>
        <dbReference type="Proteomes" id="UP000006872"/>
    </source>
</evidence>
<name>E3G779_ENTLS</name>
<dbReference type="NCBIfam" id="TIGR03495">
    <property type="entry name" value="phage_LysB"/>
    <property type="match status" value="1"/>
</dbReference>
<feature type="transmembrane region" description="Helical" evidence="2">
    <location>
        <begin position="6"/>
        <end position="24"/>
    </location>
</feature>
<dbReference type="STRING" id="701347.Entcl_1136"/>
<evidence type="ECO:0000313" key="3">
    <source>
        <dbReference type="EMBL" id="ADO47403.1"/>
    </source>
</evidence>
<dbReference type="InterPro" id="IPR020000">
    <property type="entry name" value="Phage_P2_LysB"/>
</dbReference>
<dbReference type="EMBL" id="CP002272">
    <property type="protein sequence ID" value="ADO47403.1"/>
    <property type="molecule type" value="Genomic_DNA"/>
</dbReference>
<dbReference type="eggNOG" id="ENOG5032S81">
    <property type="taxonomic scope" value="Bacteria"/>
</dbReference>
<dbReference type="KEGG" id="esc:Entcl_1136"/>
<gene>
    <name evidence="3" type="ordered locus">Entcl_1136</name>
</gene>
<keyword evidence="4" id="KW-1185">Reference proteome</keyword>
<dbReference type="Proteomes" id="UP000006872">
    <property type="component" value="Chromosome"/>
</dbReference>
<evidence type="ECO:0000256" key="2">
    <source>
        <dbReference type="SAM" id="Phobius"/>
    </source>
</evidence>
<keyword evidence="2" id="KW-0472">Membrane</keyword>
<keyword evidence="1" id="KW-0175">Coiled coil</keyword>
<sequence length="147" mass="16623">MSEGRVMRVLAILLMIVTSVLLFVGHENRVLRQSFDKANLVAHEQKATITALTAQRAVLAKQNRQNDALQQAWRQKLSDIEERAFRQEQTISRLLNENAEFRSWYVSALPDAVRRVHQRAACASANHCEPALSAGQPVPNARQLPRD</sequence>
<keyword evidence="2" id="KW-1133">Transmembrane helix</keyword>
<protein>
    <submittedName>
        <fullName evidence="3">Phage lysis regulatory protein, LysB family</fullName>
    </submittedName>
</protein>
<reference evidence="3 4" key="2">
    <citation type="journal article" date="2011" name="Stand. Genomic Sci.">
        <title>Complete genome sequence of 'Enterobacter lignolyticus' SCF1.</title>
        <authorList>
            <person name="Deangelis K.M."/>
            <person name="D'Haeseleer P."/>
            <person name="Chivian D."/>
            <person name="Fortney J.L."/>
            <person name="Khudyakov J."/>
            <person name="Simmons B."/>
            <person name="Woo H."/>
            <person name="Arkin A.P."/>
            <person name="Davenport K.W."/>
            <person name="Goodwin L."/>
            <person name="Chen A."/>
            <person name="Ivanova N."/>
            <person name="Kyrpides N.C."/>
            <person name="Mavromatis K."/>
            <person name="Woyke T."/>
            <person name="Hazen T.C."/>
        </authorList>
    </citation>
    <scope>NUCLEOTIDE SEQUENCE [LARGE SCALE GENOMIC DNA]</scope>
    <source>
        <strain evidence="3 4">SCF1</strain>
    </source>
</reference>
<reference evidence="4" key="1">
    <citation type="submission" date="2010-10" db="EMBL/GenBank/DDBJ databases">
        <title>Complete sequence of Enterobacter cloacae SCF1.</title>
        <authorList>
            <consortium name="US DOE Joint Genome Institute"/>
            <person name="Lucas S."/>
            <person name="Copeland A."/>
            <person name="Lapidus A."/>
            <person name="Cheng J.-F."/>
            <person name="Bruce D."/>
            <person name="Goodwin L."/>
            <person name="Pitluck S."/>
            <person name="Davenport K."/>
            <person name="Detter J.C."/>
            <person name="Han C."/>
            <person name="Tapia R."/>
            <person name="Land M."/>
            <person name="Hauser L."/>
            <person name="Chang Y.-J."/>
            <person name="Jeffries C."/>
            <person name="Kyrpides N."/>
            <person name="Ivanova N."/>
            <person name="Mikhailova N."/>
            <person name="DeAngelis K."/>
            <person name="Arkin A.P."/>
            <person name="Chivian D."/>
            <person name="Edwards B."/>
            <person name="Woo H."/>
            <person name="Hazen T.C."/>
            <person name="Woyke T."/>
        </authorList>
    </citation>
    <scope>NUCLEOTIDE SEQUENCE [LARGE SCALE GENOMIC DNA]</scope>
    <source>
        <strain evidence="4">SCF1</strain>
    </source>
</reference>
<evidence type="ECO:0000256" key="1">
    <source>
        <dbReference type="SAM" id="Coils"/>
    </source>
</evidence>
<feature type="coiled-coil region" evidence="1">
    <location>
        <begin position="52"/>
        <end position="97"/>
    </location>
</feature>
<proteinExistence type="predicted"/>